<dbReference type="GO" id="GO:0046872">
    <property type="term" value="F:metal ion binding"/>
    <property type="evidence" value="ECO:0007669"/>
    <property type="project" value="UniProtKB-KW"/>
</dbReference>
<accession>L9YM64</accession>
<dbReference type="SFLD" id="SFLDS00003">
    <property type="entry name" value="Haloacid_Dehalogenase"/>
    <property type="match status" value="1"/>
</dbReference>
<comment type="caution">
    <text evidence="13">The sequence shown here is derived from an EMBL/GenBank/DDBJ whole genome shotgun (WGS) entry which is preliminary data.</text>
</comment>
<dbReference type="InterPro" id="IPR006121">
    <property type="entry name" value="HMA_dom"/>
</dbReference>
<dbReference type="Pfam" id="PF00702">
    <property type="entry name" value="Hydrolase"/>
    <property type="match status" value="1"/>
</dbReference>
<reference evidence="13 14" key="1">
    <citation type="journal article" date="2014" name="PLoS Genet.">
        <title>Phylogenetically driven sequencing of extremely halophilic archaea reveals strategies for static and dynamic osmo-response.</title>
        <authorList>
            <person name="Becker E.A."/>
            <person name="Seitzer P.M."/>
            <person name="Tritt A."/>
            <person name="Larsen D."/>
            <person name="Krusor M."/>
            <person name="Yao A.I."/>
            <person name="Wu D."/>
            <person name="Madern D."/>
            <person name="Eisen J.A."/>
            <person name="Darling A.E."/>
            <person name="Facciotti M.T."/>
        </authorList>
    </citation>
    <scope>NUCLEOTIDE SEQUENCE [LARGE SCALE GENOMIC DNA]</scope>
    <source>
        <strain evidence="13 14">JCM 14663</strain>
    </source>
</reference>
<dbReference type="PRINTS" id="PR00941">
    <property type="entry name" value="CDATPASE"/>
</dbReference>
<dbReference type="SUPFAM" id="SSF81665">
    <property type="entry name" value="Calcium ATPase, transmembrane domain M"/>
    <property type="match status" value="1"/>
</dbReference>
<feature type="transmembrane region" description="Helical" evidence="11">
    <location>
        <begin position="358"/>
        <end position="379"/>
    </location>
</feature>
<dbReference type="SUPFAM" id="SSF55008">
    <property type="entry name" value="HMA, heavy metal-associated domain"/>
    <property type="match status" value="1"/>
</dbReference>
<dbReference type="InterPro" id="IPR027256">
    <property type="entry name" value="P-typ_ATPase_IB"/>
</dbReference>
<keyword evidence="4" id="KW-0479">Metal-binding</keyword>
<organism evidence="13 14">
    <name type="scientific">Natrinema gari JCM 14663</name>
    <dbReference type="NCBI Taxonomy" id="1230459"/>
    <lineage>
        <taxon>Archaea</taxon>
        <taxon>Methanobacteriati</taxon>
        <taxon>Methanobacteriota</taxon>
        <taxon>Stenosarchaea group</taxon>
        <taxon>Halobacteria</taxon>
        <taxon>Halobacteriales</taxon>
        <taxon>Natrialbaceae</taxon>
        <taxon>Natrinema</taxon>
    </lineage>
</organism>
<evidence type="ECO:0000256" key="5">
    <source>
        <dbReference type="ARBA" id="ARBA00022741"/>
    </source>
</evidence>
<dbReference type="GO" id="GO:0016020">
    <property type="term" value="C:membrane"/>
    <property type="evidence" value="ECO:0007669"/>
    <property type="project" value="UniProtKB-SubCell"/>
</dbReference>
<feature type="domain" description="HMA" evidence="12">
    <location>
        <begin position="21"/>
        <end position="87"/>
    </location>
</feature>
<dbReference type="FunFam" id="2.70.150.10:FF:000002">
    <property type="entry name" value="Copper-transporting ATPase 1, putative"/>
    <property type="match status" value="1"/>
</dbReference>
<dbReference type="InterPro" id="IPR059000">
    <property type="entry name" value="ATPase_P-type_domA"/>
</dbReference>
<feature type="transmembrane region" description="Helical" evidence="11">
    <location>
        <begin position="760"/>
        <end position="787"/>
    </location>
</feature>
<dbReference type="PRINTS" id="PR00119">
    <property type="entry name" value="CATATPASE"/>
</dbReference>
<dbReference type="InterPro" id="IPR008250">
    <property type="entry name" value="ATPase_P-typ_transduc_dom_A_sf"/>
</dbReference>
<dbReference type="Gene3D" id="3.40.50.1000">
    <property type="entry name" value="HAD superfamily/HAD-like"/>
    <property type="match status" value="1"/>
</dbReference>
<dbReference type="InterPro" id="IPR023214">
    <property type="entry name" value="HAD_sf"/>
</dbReference>
<dbReference type="GO" id="GO:0005524">
    <property type="term" value="F:ATP binding"/>
    <property type="evidence" value="ECO:0007669"/>
    <property type="project" value="UniProtKB-KW"/>
</dbReference>
<keyword evidence="7" id="KW-1278">Translocase</keyword>
<feature type="transmembrane region" description="Helical" evidence="11">
    <location>
        <begin position="190"/>
        <end position="218"/>
    </location>
</feature>
<dbReference type="RefSeq" id="WP_008459246.1">
    <property type="nucleotide sequence ID" value="NZ_AOIJ01000087.1"/>
</dbReference>
<dbReference type="GO" id="GO:0016887">
    <property type="term" value="F:ATP hydrolysis activity"/>
    <property type="evidence" value="ECO:0007669"/>
    <property type="project" value="InterPro"/>
</dbReference>
<dbReference type="AlphaFoldDB" id="L9YM64"/>
<feature type="transmembrane region" description="Helical" evidence="11">
    <location>
        <begin position="123"/>
        <end position="140"/>
    </location>
</feature>
<evidence type="ECO:0000256" key="3">
    <source>
        <dbReference type="ARBA" id="ARBA00022692"/>
    </source>
</evidence>
<dbReference type="Gene3D" id="2.70.150.10">
    <property type="entry name" value="Calcium-transporting ATPase, cytoplasmic transduction domain A"/>
    <property type="match status" value="1"/>
</dbReference>
<comment type="subcellular location">
    <subcellularLocation>
        <location evidence="1">Membrane</location>
        <topology evidence="1">Multi-pass membrane protein</topology>
    </subcellularLocation>
</comment>
<dbReference type="PANTHER" id="PTHR48085">
    <property type="entry name" value="CADMIUM/ZINC-TRANSPORTING ATPASE HMA2-RELATED"/>
    <property type="match status" value="1"/>
</dbReference>
<evidence type="ECO:0000256" key="7">
    <source>
        <dbReference type="ARBA" id="ARBA00022967"/>
    </source>
</evidence>
<dbReference type="Gene3D" id="3.40.1110.10">
    <property type="entry name" value="Calcium-transporting ATPase, cytoplasmic domain N"/>
    <property type="match status" value="1"/>
</dbReference>
<dbReference type="PROSITE" id="PS00154">
    <property type="entry name" value="ATPASE_E1_E2"/>
    <property type="match status" value="1"/>
</dbReference>
<dbReference type="NCBIfam" id="TIGR01525">
    <property type="entry name" value="ATPase-IB_hvy"/>
    <property type="match status" value="1"/>
</dbReference>
<comment type="similarity">
    <text evidence="2">Belongs to the cation transport ATPase (P-type) (TC 3.A.3) family. Type IB subfamily.</text>
</comment>
<feature type="transmembrane region" description="Helical" evidence="11">
    <location>
        <begin position="400"/>
        <end position="418"/>
    </location>
</feature>
<dbReference type="SUPFAM" id="SSF56784">
    <property type="entry name" value="HAD-like"/>
    <property type="match status" value="1"/>
</dbReference>
<keyword evidence="8 11" id="KW-1133">Transmembrane helix</keyword>
<dbReference type="SUPFAM" id="SSF81653">
    <property type="entry name" value="Calcium ATPase, transduction domain A"/>
    <property type="match status" value="1"/>
</dbReference>
<gene>
    <name evidence="13" type="ORF">C486_20299</name>
</gene>
<evidence type="ECO:0000259" key="12">
    <source>
        <dbReference type="PROSITE" id="PS50846"/>
    </source>
</evidence>
<dbReference type="SFLD" id="SFLDF00027">
    <property type="entry name" value="p-type_atpase"/>
    <property type="match status" value="1"/>
</dbReference>
<name>L9YM64_9EURY</name>
<dbReference type="Pfam" id="PF00403">
    <property type="entry name" value="HMA"/>
    <property type="match status" value="1"/>
</dbReference>
<evidence type="ECO:0000313" key="13">
    <source>
        <dbReference type="EMBL" id="ELY75209.1"/>
    </source>
</evidence>
<dbReference type="SFLD" id="SFLDG00002">
    <property type="entry name" value="C1.7:_P-type_atpase_like"/>
    <property type="match status" value="1"/>
</dbReference>
<keyword evidence="6" id="KW-0067">ATP-binding</keyword>
<feature type="compositionally biased region" description="Low complexity" evidence="10">
    <location>
        <begin position="96"/>
        <end position="106"/>
    </location>
</feature>
<evidence type="ECO:0000256" key="8">
    <source>
        <dbReference type="ARBA" id="ARBA00022989"/>
    </source>
</evidence>
<dbReference type="InterPro" id="IPR051014">
    <property type="entry name" value="Cation_Transport_ATPase_IB"/>
</dbReference>
<evidence type="ECO:0000256" key="1">
    <source>
        <dbReference type="ARBA" id="ARBA00004141"/>
    </source>
</evidence>
<keyword evidence="5" id="KW-0547">Nucleotide-binding</keyword>
<feature type="region of interest" description="Disordered" evidence="10">
    <location>
        <begin position="84"/>
        <end position="111"/>
    </location>
</feature>
<dbReference type="InterPro" id="IPR023298">
    <property type="entry name" value="ATPase_P-typ_TM_dom_sf"/>
</dbReference>
<evidence type="ECO:0000256" key="2">
    <source>
        <dbReference type="ARBA" id="ARBA00006024"/>
    </source>
</evidence>
<dbReference type="InterPro" id="IPR036412">
    <property type="entry name" value="HAD-like_sf"/>
</dbReference>
<dbReference type="Proteomes" id="UP000011592">
    <property type="component" value="Unassembled WGS sequence"/>
</dbReference>
<evidence type="ECO:0000256" key="9">
    <source>
        <dbReference type="ARBA" id="ARBA00023136"/>
    </source>
</evidence>
<evidence type="ECO:0000313" key="14">
    <source>
        <dbReference type="Proteomes" id="UP000011592"/>
    </source>
</evidence>
<dbReference type="Gene3D" id="3.30.70.100">
    <property type="match status" value="1"/>
</dbReference>
<evidence type="ECO:0000256" key="6">
    <source>
        <dbReference type="ARBA" id="ARBA00022840"/>
    </source>
</evidence>
<dbReference type="InterPro" id="IPR036163">
    <property type="entry name" value="HMA_dom_sf"/>
</dbReference>
<dbReference type="InterPro" id="IPR044492">
    <property type="entry name" value="P_typ_ATPase_HD_dom"/>
</dbReference>
<dbReference type="InterPro" id="IPR018303">
    <property type="entry name" value="ATPase_P-typ_P_site"/>
</dbReference>
<evidence type="ECO:0000256" key="10">
    <source>
        <dbReference type="SAM" id="MobiDB-lite"/>
    </source>
</evidence>
<keyword evidence="9 11" id="KW-0472">Membrane</keyword>
<dbReference type="PATRIC" id="fig|1230459.4.peg.4027"/>
<dbReference type="EMBL" id="AOIJ01000087">
    <property type="protein sequence ID" value="ELY75209.1"/>
    <property type="molecule type" value="Genomic_DNA"/>
</dbReference>
<dbReference type="SUPFAM" id="SSF81660">
    <property type="entry name" value="Metal cation-transporting ATPase, ATP-binding domain N"/>
    <property type="match status" value="1"/>
</dbReference>
<dbReference type="NCBIfam" id="TIGR01494">
    <property type="entry name" value="ATPase_P-type"/>
    <property type="match status" value="2"/>
</dbReference>
<keyword evidence="3 11" id="KW-0812">Transmembrane</keyword>
<dbReference type="GO" id="GO:0019829">
    <property type="term" value="F:ATPase-coupled monoatomic cation transmembrane transporter activity"/>
    <property type="evidence" value="ECO:0007669"/>
    <property type="project" value="InterPro"/>
</dbReference>
<evidence type="ECO:0000256" key="11">
    <source>
        <dbReference type="SAM" id="Phobius"/>
    </source>
</evidence>
<dbReference type="PANTHER" id="PTHR48085:SF5">
    <property type="entry name" value="CADMIUM_ZINC-TRANSPORTING ATPASE HMA4-RELATED"/>
    <property type="match status" value="1"/>
</dbReference>
<dbReference type="PROSITE" id="PS50846">
    <property type="entry name" value="HMA_2"/>
    <property type="match status" value="1"/>
</dbReference>
<dbReference type="InterPro" id="IPR023299">
    <property type="entry name" value="ATPase_P-typ_cyto_dom_N"/>
</dbReference>
<sequence length="819" mass="84085">MSDKPDATKRPDGGGGHRRELTVRLAVPEMDCPSCAGKVDKSLGRVDGVVDADLNPTTGTATVTYNPDRTAEADVVDAIEGAGYEVTGGTDGGDGTTESASSTGGVDVAPPSEVWTSPRAKKTWLGAVFVALGLSFEFVLTGENVAVASVLESPLHVADLLFLGAVAVSGVPVVRSGYYSATNRSLDIDLLMGTAIIAATGIGYFVEAATLAVLFSVAELLEDYAMDRARDSLRELMELSPDEATVVRDGEEVTVDADDVAVGETVVVRPGDKIPLDGTVREGGSAVDESPITGESVPVDKAEGDEVYAGSISADGYLEVEVTSTAGDSTLSRIIEMVQGAQAKQTETEQFVDRFAGYYTPVVVVLAILTAAVPPLLIGDTITAGVAGYELAFAGDWGTWFVRGLTLLVIACPCAFVISTPVSVVSGVTSAAKNGVLIKGGNYLEAMGEVDVVAVDKTGTLTKGELAVTDVVPVGDTDEATLLRHAAGLERRSEHPIADAIIARADAAGVSDLPEPTGFESLTGRGIRGEIDVSGEAGGSSDASDGRETYYAGKPALFEALGFDLSRARGAADDSSDPRTDGGVAPEGAVEAGAATFDEGTLAALEREGKTVVLVGTETELLGAIAIADEVRPTSRWAVERLHDLGVERVVMLTGDNEGTARAIAEQVGVDEYRAELLPDEKVAAVEELQAASGEVAMVGDGINDAPALATAEVGIAMGAAGTDTALETADIALMGDDIGKLPYLYELSHTANGVIRQNVWASLAVKALLAVGVPLGLVSVALAVVVGDMGMSLGVTGNAMRLASVAPDQPADATKDAR</sequence>
<protein>
    <submittedName>
        <fullName evidence="13">Heavy metal translocating P-type ATPase</fullName>
    </submittedName>
</protein>
<proteinExistence type="inferred from homology"/>
<keyword evidence="14" id="KW-1185">Reference proteome</keyword>
<dbReference type="InterPro" id="IPR001757">
    <property type="entry name" value="P_typ_ATPase"/>
</dbReference>
<dbReference type="Pfam" id="PF00122">
    <property type="entry name" value="E1-E2_ATPase"/>
    <property type="match status" value="1"/>
</dbReference>
<evidence type="ECO:0000256" key="4">
    <source>
        <dbReference type="ARBA" id="ARBA00022723"/>
    </source>
</evidence>
<dbReference type="CDD" id="cd00371">
    <property type="entry name" value="HMA"/>
    <property type="match status" value="1"/>
</dbReference>